<evidence type="ECO:0000313" key="2">
    <source>
        <dbReference type="Proteomes" id="UP000002613"/>
    </source>
</evidence>
<accession>D3S2Z8</accession>
<dbReference type="KEGG" id="fpl:Ferp_0456"/>
<dbReference type="Proteomes" id="UP000002613">
    <property type="component" value="Chromosome"/>
</dbReference>
<dbReference type="HOGENOM" id="CLU_3178418_0_0_2"/>
<dbReference type="GeneID" id="54763192"/>
<dbReference type="RefSeq" id="WP_012964977.1">
    <property type="nucleotide sequence ID" value="NC_013849.1"/>
</dbReference>
<reference evidence="1 2" key="2">
    <citation type="journal article" date="2011" name="Stand. Genomic Sci.">
        <title>Complete genome sequence of Ferroglobus placidus AEDII12DO.</title>
        <authorList>
            <person name="Anderson I."/>
            <person name="Risso C."/>
            <person name="Holmes D."/>
            <person name="Lucas S."/>
            <person name="Copeland A."/>
            <person name="Lapidus A."/>
            <person name="Cheng J.F."/>
            <person name="Bruce D."/>
            <person name="Goodwin L."/>
            <person name="Pitluck S."/>
            <person name="Saunders E."/>
            <person name="Brettin T."/>
            <person name="Detter J.C."/>
            <person name="Han C."/>
            <person name="Tapia R."/>
            <person name="Larimer F."/>
            <person name="Land M."/>
            <person name="Hauser L."/>
            <person name="Woyke T."/>
            <person name="Lovley D."/>
            <person name="Kyrpides N."/>
            <person name="Ivanova N."/>
        </authorList>
    </citation>
    <scope>NUCLEOTIDE SEQUENCE [LARGE SCALE GENOMIC DNA]</scope>
    <source>
        <strain evidence="2">DSM 10642 / AEDII12DO</strain>
    </source>
</reference>
<reference evidence="2" key="1">
    <citation type="submission" date="2010-02" db="EMBL/GenBank/DDBJ databases">
        <title>Complete sequence of Ferroglobus placidus DSM 10642.</title>
        <authorList>
            <consortium name="US DOE Joint Genome Institute"/>
            <person name="Lucas S."/>
            <person name="Copeland A."/>
            <person name="Lapidus A."/>
            <person name="Cheng J.-F."/>
            <person name="Bruce D."/>
            <person name="Goodwin L."/>
            <person name="Pitluck S."/>
            <person name="Saunders E."/>
            <person name="Brettin T."/>
            <person name="Detter J.C."/>
            <person name="Han C."/>
            <person name="Tapia R."/>
            <person name="Larimer F."/>
            <person name="Land M."/>
            <person name="Hauser L."/>
            <person name="Kyrpides N."/>
            <person name="Ivanova N."/>
            <person name="Holmes D."/>
            <person name="Lovley D."/>
            <person name="Kyrpides N."/>
            <person name="Anderson I.J."/>
            <person name="Woyke T."/>
        </authorList>
    </citation>
    <scope>NUCLEOTIDE SEQUENCE [LARGE SCALE GENOMIC DNA]</scope>
    <source>
        <strain evidence="2">DSM 10642 / AEDII12DO</strain>
    </source>
</reference>
<dbReference type="AlphaFoldDB" id="D3S2Z8"/>
<protein>
    <submittedName>
        <fullName evidence="1">Uncharacterized protein</fullName>
    </submittedName>
</protein>
<gene>
    <name evidence="1" type="ordered locus">Ferp_0456</name>
</gene>
<evidence type="ECO:0000313" key="1">
    <source>
        <dbReference type="EMBL" id="ADC64631.1"/>
    </source>
</evidence>
<dbReference type="EMBL" id="CP001899">
    <property type="protein sequence ID" value="ADC64631.1"/>
    <property type="molecule type" value="Genomic_DNA"/>
</dbReference>
<keyword evidence="2" id="KW-1185">Reference proteome</keyword>
<name>D3S2Z8_FERPA</name>
<proteinExistence type="predicted"/>
<sequence>MIEVLELVEEVVGSGSEESGLNGEFVLEVEFLEPSEDPEEGEILIF</sequence>
<organism evidence="1 2">
    <name type="scientific">Ferroglobus placidus (strain DSM 10642 / AEDII12DO)</name>
    <dbReference type="NCBI Taxonomy" id="589924"/>
    <lineage>
        <taxon>Archaea</taxon>
        <taxon>Methanobacteriati</taxon>
        <taxon>Methanobacteriota</taxon>
        <taxon>Archaeoglobi</taxon>
        <taxon>Archaeoglobales</taxon>
        <taxon>Archaeoglobaceae</taxon>
        <taxon>Ferroglobus</taxon>
    </lineage>
</organism>
<dbReference type="PaxDb" id="589924-Ferp_0456"/>